<dbReference type="RefSeq" id="XP_030053126.1">
    <property type="nucleotide sequence ID" value="XM_030197266.1"/>
</dbReference>
<dbReference type="KEGG" id="muo:115466176"/>
<gene>
    <name evidence="11" type="primary">LOC115466176</name>
</gene>
<dbReference type="SUPFAM" id="SSF48726">
    <property type="entry name" value="Immunoglobulin"/>
    <property type="match status" value="1"/>
</dbReference>
<feature type="domain" description="Ig-like" evidence="9">
    <location>
        <begin position="208"/>
        <end position="298"/>
    </location>
</feature>
<dbReference type="GeneID" id="115466176"/>
<dbReference type="InterPro" id="IPR011162">
    <property type="entry name" value="MHC_I/II-like_Ag-recog"/>
</dbReference>
<dbReference type="InterPro" id="IPR013783">
    <property type="entry name" value="Ig-like_fold"/>
</dbReference>
<evidence type="ECO:0000256" key="5">
    <source>
        <dbReference type="ARBA" id="ARBA00023180"/>
    </source>
</evidence>
<dbReference type="SUPFAM" id="SSF54452">
    <property type="entry name" value="MHC antigen-recognition domain"/>
    <property type="match status" value="1"/>
</dbReference>
<keyword evidence="5" id="KW-0325">Glycoprotein</keyword>
<evidence type="ECO:0000256" key="7">
    <source>
        <dbReference type="SAM" id="Phobius"/>
    </source>
</evidence>
<proteinExistence type="inferred from homology"/>
<dbReference type="SMART" id="SM00407">
    <property type="entry name" value="IGc1"/>
    <property type="match status" value="1"/>
</dbReference>
<dbReference type="InterPro" id="IPR003597">
    <property type="entry name" value="Ig_C1-set"/>
</dbReference>
<feature type="chain" id="PRO_5027537524" evidence="8">
    <location>
        <begin position="26"/>
        <end position="351"/>
    </location>
</feature>
<dbReference type="InterPro" id="IPR007110">
    <property type="entry name" value="Ig-like_dom"/>
</dbReference>
<evidence type="ECO:0000256" key="3">
    <source>
        <dbReference type="ARBA" id="ARBA00023136"/>
    </source>
</evidence>
<feature type="signal peptide" evidence="8">
    <location>
        <begin position="1"/>
        <end position="25"/>
    </location>
</feature>
<dbReference type="PANTHER" id="PTHR16675">
    <property type="entry name" value="MHC CLASS I-RELATED"/>
    <property type="match status" value="1"/>
</dbReference>
<evidence type="ECO:0000313" key="10">
    <source>
        <dbReference type="Proteomes" id="UP000515156"/>
    </source>
</evidence>
<dbReference type="Pfam" id="PF07654">
    <property type="entry name" value="C1-set"/>
    <property type="match status" value="1"/>
</dbReference>
<dbReference type="InterPro" id="IPR050208">
    <property type="entry name" value="MHC_class-I_related"/>
</dbReference>
<dbReference type="InParanoid" id="A0A6P7XIT9"/>
<evidence type="ECO:0000313" key="11">
    <source>
        <dbReference type="RefSeq" id="XP_030053126.1"/>
    </source>
</evidence>
<dbReference type="PRINTS" id="PR01638">
    <property type="entry name" value="MHCCLASSI"/>
</dbReference>
<evidence type="ECO:0000256" key="1">
    <source>
        <dbReference type="ARBA" id="ARBA00004370"/>
    </source>
</evidence>
<dbReference type="AlphaFoldDB" id="A0A6P7XIT9"/>
<organism evidence="10 11">
    <name type="scientific">Microcaecilia unicolor</name>
    <dbReference type="NCBI Taxonomy" id="1415580"/>
    <lineage>
        <taxon>Eukaryota</taxon>
        <taxon>Metazoa</taxon>
        <taxon>Chordata</taxon>
        <taxon>Craniata</taxon>
        <taxon>Vertebrata</taxon>
        <taxon>Euteleostomi</taxon>
        <taxon>Amphibia</taxon>
        <taxon>Gymnophiona</taxon>
        <taxon>Siphonopidae</taxon>
        <taxon>Microcaecilia</taxon>
    </lineage>
</organism>
<evidence type="ECO:0000259" key="9">
    <source>
        <dbReference type="PROSITE" id="PS50835"/>
    </source>
</evidence>
<dbReference type="PROSITE" id="PS00290">
    <property type="entry name" value="IG_MHC"/>
    <property type="match status" value="1"/>
</dbReference>
<dbReference type="InterPro" id="IPR001039">
    <property type="entry name" value="MHC_I_a_a1/a2"/>
</dbReference>
<dbReference type="GO" id="GO:0006955">
    <property type="term" value="P:immune response"/>
    <property type="evidence" value="ECO:0007669"/>
    <property type="project" value="TreeGrafter"/>
</dbReference>
<evidence type="ECO:0000256" key="2">
    <source>
        <dbReference type="ARBA" id="ARBA00022729"/>
    </source>
</evidence>
<dbReference type="Gene3D" id="2.60.40.10">
    <property type="entry name" value="Immunoglobulins"/>
    <property type="match status" value="1"/>
</dbReference>
<evidence type="ECO:0000256" key="8">
    <source>
        <dbReference type="SAM" id="SignalP"/>
    </source>
</evidence>
<dbReference type="Gene3D" id="3.30.500.10">
    <property type="entry name" value="MHC class I-like antigen recognition-like"/>
    <property type="match status" value="1"/>
</dbReference>
<name>A0A6P7XIT9_9AMPH</name>
<dbReference type="Pfam" id="PF00129">
    <property type="entry name" value="MHC_I"/>
    <property type="match status" value="1"/>
</dbReference>
<dbReference type="InterPro" id="IPR036179">
    <property type="entry name" value="Ig-like_dom_sf"/>
</dbReference>
<keyword evidence="7" id="KW-0812">Transmembrane</keyword>
<keyword evidence="7" id="KW-1133">Transmembrane helix</keyword>
<dbReference type="GO" id="GO:0005615">
    <property type="term" value="C:extracellular space"/>
    <property type="evidence" value="ECO:0007669"/>
    <property type="project" value="TreeGrafter"/>
</dbReference>
<comment type="subcellular location">
    <subcellularLocation>
        <location evidence="1">Membrane</location>
    </subcellularLocation>
</comment>
<dbReference type="Proteomes" id="UP000515156">
    <property type="component" value="Chromosome 3"/>
</dbReference>
<dbReference type="InterPro" id="IPR003006">
    <property type="entry name" value="Ig/MHC_CS"/>
</dbReference>
<dbReference type="GO" id="GO:0009897">
    <property type="term" value="C:external side of plasma membrane"/>
    <property type="evidence" value="ECO:0007669"/>
    <property type="project" value="TreeGrafter"/>
</dbReference>
<accession>A0A6P7XIT9</accession>
<keyword evidence="2 8" id="KW-0732">Signal</keyword>
<dbReference type="OrthoDB" id="8936120at2759"/>
<dbReference type="PANTHER" id="PTHR16675:SF235">
    <property type="entry name" value="SHKT DOMAIN-CONTAINING PROTEIN"/>
    <property type="match status" value="1"/>
</dbReference>
<dbReference type="InterPro" id="IPR037055">
    <property type="entry name" value="MHC_I-like_Ag-recog_sf"/>
</dbReference>
<protein>
    <submittedName>
        <fullName evidence="11">Major histocompatibility complex class I-related gene protein-like isoform X1</fullName>
    </submittedName>
</protein>
<evidence type="ECO:0000256" key="6">
    <source>
        <dbReference type="RuleBase" id="RU004439"/>
    </source>
</evidence>
<comment type="similarity">
    <text evidence="6">Belongs to the MHC class I family.</text>
</comment>
<reference evidence="11" key="1">
    <citation type="submission" date="2025-08" db="UniProtKB">
        <authorList>
            <consortium name="RefSeq"/>
        </authorList>
    </citation>
    <scope>IDENTIFICATION</scope>
</reference>
<keyword evidence="4" id="KW-1015">Disulfide bond</keyword>
<keyword evidence="3 7" id="KW-0472">Membrane</keyword>
<sequence length="351" mass="40002">MRGAGYFGVLLLEMLFPLGMHCTQSEGHHIWRLLVTGITETEGIPDFTAIGIVDDFELAYYSSDTRKVTALQDWVWDALGSEYFERKTQDFRHYQEGNKKSRKDCMQRYNHTSGVHTLQMYISCDAHGDTAIEGLFQYVYDGRVILTFDVETDTWAAGTTEAIPLKQRLDKDIGWRAFVKNYQMRECKETLKKYIQHGKHILEQQVPPEVRVVSRHSSDGTVVHRCHVTGFYPRDVDVTWVRDGQTTLLETSSSGILPNQDKTYQIQKTLEIDSKDGHTYTCVVNHNSLQTPIIKTASVPAGSWILTLLPLLVMGIMVLLITGALIRIKKKNLCIALNQYMPAHRENGEET</sequence>
<evidence type="ECO:0000256" key="4">
    <source>
        <dbReference type="ARBA" id="ARBA00023157"/>
    </source>
</evidence>
<dbReference type="FunFam" id="2.60.40.10:FF:000204">
    <property type="entry name" value="Major histocompatibility complex, class I-related protein"/>
    <property type="match status" value="1"/>
</dbReference>
<feature type="transmembrane region" description="Helical" evidence="7">
    <location>
        <begin position="304"/>
        <end position="326"/>
    </location>
</feature>
<keyword evidence="10" id="KW-1185">Reference proteome</keyword>
<dbReference type="InterPro" id="IPR011161">
    <property type="entry name" value="MHC_I-like_Ag-recog"/>
</dbReference>
<dbReference type="PROSITE" id="PS50835">
    <property type="entry name" value="IG_LIKE"/>
    <property type="match status" value="1"/>
</dbReference>